<keyword evidence="1" id="KW-0472">Membrane</keyword>
<keyword evidence="1" id="KW-1133">Transmembrane helix</keyword>
<proteinExistence type="predicted"/>
<feature type="transmembrane region" description="Helical" evidence="1">
    <location>
        <begin position="14"/>
        <end position="31"/>
    </location>
</feature>
<sequence length="71" mass="8717">MENFSLFNDESDDYICNIINIIMFLILNYLVKGYSKLFFNFDYLVKSYFILFFIFDYLVKDYFILFLVLTI</sequence>
<keyword evidence="3" id="KW-1185">Reference proteome</keyword>
<organism evidence="2 3">
    <name type="scientific">Capnocytophaga felis</name>
    <dbReference type="NCBI Taxonomy" id="2267611"/>
    <lineage>
        <taxon>Bacteria</taxon>
        <taxon>Pseudomonadati</taxon>
        <taxon>Bacteroidota</taxon>
        <taxon>Flavobacteriia</taxon>
        <taxon>Flavobacteriales</taxon>
        <taxon>Flavobacteriaceae</taxon>
        <taxon>Capnocytophaga</taxon>
    </lineage>
</organism>
<comment type="caution">
    <text evidence="2">The sequence shown here is derived from an EMBL/GenBank/DDBJ whole genome shotgun (WGS) entry which is preliminary data.</text>
</comment>
<protein>
    <submittedName>
        <fullName evidence="2">Uncharacterized protein</fullName>
    </submittedName>
</protein>
<reference evidence="3" key="1">
    <citation type="journal article" date="2020" name="Int. J. Syst. Evol. Microbiol.">
        <title>Capnocytophaga felis sp. nov. isolated from the feline oral cavity.</title>
        <authorList>
            <person name="Suzuki M."/>
            <person name="Umeda K."/>
            <person name="Kimura M."/>
            <person name="Imaoka K."/>
            <person name="Morikawa S."/>
            <person name="Maeda K."/>
        </authorList>
    </citation>
    <scope>NUCLEOTIDE SEQUENCE [LARGE SCALE GENOMIC DNA]</scope>
    <source>
        <strain evidence="3">KC07070</strain>
    </source>
</reference>
<evidence type="ECO:0000256" key="1">
    <source>
        <dbReference type="SAM" id="Phobius"/>
    </source>
</evidence>
<dbReference type="AlphaFoldDB" id="A0A5M4B8H7"/>
<name>A0A5M4B8H7_9FLAO</name>
<gene>
    <name evidence="2" type="ORF">RCZ01_12010</name>
</gene>
<feature type="transmembrane region" description="Helical" evidence="1">
    <location>
        <begin position="43"/>
        <end position="69"/>
    </location>
</feature>
<keyword evidence="1" id="KW-0812">Transmembrane</keyword>
<evidence type="ECO:0000313" key="2">
    <source>
        <dbReference type="EMBL" id="GET45899.1"/>
    </source>
</evidence>
<accession>A0A5M4B8H7</accession>
<dbReference type="EMBL" id="BLBC01000007">
    <property type="protein sequence ID" value="GET45899.1"/>
    <property type="molecule type" value="Genomic_DNA"/>
</dbReference>
<dbReference type="Proteomes" id="UP000398217">
    <property type="component" value="Unassembled WGS sequence"/>
</dbReference>
<evidence type="ECO:0000313" key="3">
    <source>
        <dbReference type="Proteomes" id="UP000398217"/>
    </source>
</evidence>